<feature type="transmembrane region" description="Helical" evidence="11">
    <location>
        <begin position="771"/>
        <end position="795"/>
    </location>
</feature>
<evidence type="ECO:0000256" key="2">
    <source>
        <dbReference type="ARBA" id="ARBA00009765"/>
    </source>
</evidence>
<evidence type="ECO:0000256" key="9">
    <source>
        <dbReference type="ARBA" id="ARBA00053197"/>
    </source>
</evidence>
<proteinExistence type="inferred from homology"/>
<feature type="compositionally biased region" description="Polar residues" evidence="10">
    <location>
        <begin position="838"/>
        <end position="854"/>
    </location>
</feature>
<dbReference type="OrthoDB" id="29879at2759"/>
<comment type="subcellular location">
    <subcellularLocation>
        <location evidence="1">Cell membrane</location>
        <topology evidence="1">Multi-pass membrane protein</topology>
    </subcellularLocation>
</comment>
<evidence type="ECO:0000256" key="11">
    <source>
        <dbReference type="SAM" id="Phobius"/>
    </source>
</evidence>
<evidence type="ECO:0000256" key="6">
    <source>
        <dbReference type="ARBA" id="ARBA00022842"/>
    </source>
</evidence>
<dbReference type="InterPro" id="IPR045861">
    <property type="entry name" value="CorA_cytoplasmic_dom"/>
</dbReference>
<dbReference type="RefSeq" id="XP_033766018.1">
    <property type="nucleotide sequence ID" value="XM_033910127.1"/>
</dbReference>
<name>A0A8B8UQJ9_SACPA</name>
<reference evidence="12" key="3">
    <citation type="submission" date="2025-07" db="EMBL/GenBank/DDBJ databases">
        <authorList>
            <consortium name="NCBI Genome Project"/>
        </authorList>
    </citation>
    <scope>NUCLEOTIDE SEQUENCE</scope>
    <source>
        <strain evidence="12">CBS432</strain>
    </source>
</reference>
<dbReference type="SUPFAM" id="SSF143865">
    <property type="entry name" value="CorA soluble domain-like"/>
    <property type="match status" value="1"/>
</dbReference>
<dbReference type="AlphaFoldDB" id="A0A8B8UQJ9"/>
<dbReference type="KEGG" id="spao:SPAR_F00140"/>
<dbReference type="GO" id="GO:0005886">
    <property type="term" value="C:plasma membrane"/>
    <property type="evidence" value="ECO:0007669"/>
    <property type="project" value="UniProtKB-SubCell"/>
</dbReference>
<keyword evidence="7 11" id="KW-1133">Transmembrane helix</keyword>
<sequence length="854" mass="95781">MSSLSSSFQSSSDLPRSKSLANSMVSMNTEEHTGLYEHRQHPDTVPMRQEALGLKKDEIGRSKGKLISSDGENNGIKNRNYVEEANLSTSGHMDFEDEGEAVAHHQLEASAILTSNARPSRLANSMPHQRQLYVESITPYSPRKVGLKRGHNMGLPAAISSNGCNLEVSRPAKTFTKGRETSLVSANLEMSPESEVDVHFKQTKHKRRAYSTISTNPSVNPITLLTKTVSQKSDVGNDMQEINAVRMSSRASFHSDISQASRVSQETEEDVCFPMSPPLHTRVNGIDFDELEEYAQNSNAEKNQFLANLQKPAEGAFSHVPQGTGFSGSTSTSGSSAALKYTPRILQTFEKNVSANEADESENNEWEQEDDKPGLHPGVSFGKNKVEGDDEGNTSIHNPAYYVYQPTYFQIPNRFSFFRSESDETVHASDISSLISEGQTFFELFRKGEPTWWLDCSCPTDDEMRCIAKAFGIHPLTAEDIRMQETREKVELFKSYYFVCFHTFENDKESEDYLEPINVYIVVFRSGILTFHFDPISHCGNVRRRVRQLRDYVNVNSDWLCYALIDDITDSFAPVIQSIEYEADSIDDSVFMARDMDFAAMLQRIGESRRKTMTLMRLLSGKADVIKMFAKRCQDEINGIGPALTSQINIANLQAQEKNVQHIKNRNNRSLSNNYTPTTSQPRGGIALYLGDIQDHLLTMFQNLLAYEKIFSRSHTNYLAQLQVESFNSNNKVTEMLGKVTMLGTMLVPLNVITGLFGMNVKVPGRNASIAWWYGILGVLLLLAVISWFLASYWIKRIDPPATLNEAAESGAKSVISNLLPKKNKRFNDRSKNANVRVDSSSKSVASLPSRYSR</sequence>
<evidence type="ECO:0000256" key="8">
    <source>
        <dbReference type="ARBA" id="ARBA00023136"/>
    </source>
</evidence>
<organism evidence="12">
    <name type="scientific">Saccharomyces paradoxus</name>
    <name type="common">Yeast</name>
    <name type="synonym">Saccharomyces douglasii</name>
    <dbReference type="NCBI Taxonomy" id="27291"/>
    <lineage>
        <taxon>Eukaryota</taxon>
        <taxon>Fungi</taxon>
        <taxon>Dikarya</taxon>
        <taxon>Ascomycota</taxon>
        <taxon>Saccharomycotina</taxon>
        <taxon>Saccharomycetes</taxon>
        <taxon>Saccharomycetales</taxon>
        <taxon>Saccharomycetaceae</taxon>
        <taxon>Saccharomyces</taxon>
    </lineage>
</organism>
<reference evidence="12" key="4">
    <citation type="submission" date="2025-08" db="UniProtKB">
        <authorList>
            <consortium name="RefSeq"/>
        </authorList>
    </citation>
    <scope>IDENTIFICATION</scope>
    <source>
        <strain evidence="12">CBS432</strain>
    </source>
</reference>
<evidence type="ECO:0000256" key="10">
    <source>
        <dbReference type="SAM" id="MobiDB-lite"/>
    </source>
</evidence>
<feature type="compositionally biased region" description="Acidic residues" evidence="10">
    <location>
        <begin position="357"/>
        <end position="370"/>
    </location>
</feature>
<keyword evidence="4" id="KW-1003">Cell membrane</keyword>
<dbReference type="FunFam" id="1.20.58.340:FF:000008">
    <property type="entry name" value="CorA family metal ion transporter"/>
    <property type="match status" value="1"/>
</dbReference>
<dbReference type="Gene3D" id="3.30.460.20">
    <property type="entry name" value="CorA soluble domain-like"/>
    <property type="match status" value="1"/>
</dbReference>
<feature type="region of interest" description="Disordered" evidence="10">
    <location>
        <begin position="316"/>
        <end position="336"/>
    </location>
</feature>
<dbReference type="Gene3D" id="1.20.58.340">
    <property type="entry name" value="Magnesium transport protein CorA, transmembrane region"/>
    <property type="match status" value="2"/>
</dbReference>
<dbReference type="VEuPathDB" id="FungiDB:SPAR_F00140"/>
<feature type="compositionally biased region" description="Basic and acidic residues" evidence="10">
    <location>
        <begin position="29"/>
        <end position="42"/>
    </location>
</feature>
<dbReference type="GO" id="GO:0015095">
    <property type="term" value="F:magnesium ion transmembrane transporter activity"/>
    <property type="evidence" value="ECO:0007669"/>
    <property type="project" value="InterPro"/>
</dbReference>
<evidence type="ECO:0000256" key="3">
    <source>
        <dbReference type="ARBA" id="ARBA00022448"/>
    </source>
</evidence>
<dbReference type="CDD" id="cd12829">
    <property type="entry name" value="Alr1p-like"/>
    <property type="match status" value="1"/>
</dbReference>
<keyword evidence="3" id="KW-0813">Transport</keyword>
<dbReference type="GeneID" id="54630280"/>
<dbReference type="Pfam" id="PF01544">
    <property type="entry name" value="CorA"/>
    <property type="match status" value="2"/>
</dbReference>
<keyword evidence="6" id="KW-0460">Magnesium</keyword>
<evidence type="ECO:0000256" key="5">
    <source>
        <dbReference type="ARBA" id="ARBA00022692"/>
    </source>
</evidence>
<dbReference type="PANTHER" id="PTHR21535:SF55">
    <property type="entry name" value="MAGNESIUM TRANSPORTER ALR1-RELATED"/>
    <property type="match status" value="1"/>
</dbReference>
<feature type="region of interest" description="Disordered" evidence="10">
    <location>
        <begin position="826"/>
        <end position="854"/>
    </location>
</feature>
<dbReference type="GO" id="GO:0010961">
    <property type="term" value="P:intracellular magnesium ion homeostasis"/>
    <property type="evidence" value="ECO:0007669"/>
    <property type="project" value="TreeGrafter"/>
</dbReference>
<dbReference type="PANTHER" id="PTHR21535">
    <property type="entry name" value="MAGNESIUM AND COBALT TRANSPORT PROTEIN/MITOCHONDRIAL IMPORT INNER MEMBRANE TRANSLOCASE SUBUNIT TIM8"/>
    <property type="match status" value="1"/>
</dbReference>
<dbReference type="SUPFAM" id="SSF144083">
    <property type="entry name" value="Magnesium transport protein CorA, transmembrane region"/>
    <property type="match status" value="1"/>
</dbReference>
<protein>
    <submittedName>
        <fullName evidence="12">Mg(2+) transporter ALR2</fullName>
    </submittedName>
</protein>
<dbReference type="InterPro" id="IPR002523">
    <property type="entry name" value="MgTranspt_CorA/ZnTranspt_ZntB"/>
</dbReference>
<evidence type="ECO:0000256" key="7">
    <source>
        <dbReference type="ARBA" id="ARBA00022989"/>
    </source>
</evidence>
<gene>
    <name evidence="12" type="primary">ALR2</name>
    <name evidence="12" type="ORF">SPAR_F00140</name>
</gene>
<keyword evidence="5 11" id="KW-0812">Transmembrane</keyword>
<feature type="region of interest" description="Disordered" evidence="10">
    <location>
        <begin position="354"/>
        <end position="392"/>
    </location>
</feature>
<reference evidence="12" key="1">
    <citation type="journal article" date="2017" name="Nat. Genet.">
        <title>Contrasting evolutionary genome dynamics between domesticated and wild yeasts.</title>
        <authorList>
            <person name="Yue J.X."/>
            <person name="Li J."/>
            <person name="Aigrain L."/>
            <person name="Hallin J."/>
            <person name="Persson K."/>
            <person name="Oliver K."/>
            <person name="Bergstrom A."/>
            <person name="Coupland P."/>
            <person name="Warringer J."/>
            <person name="Lagomarsino M.C."/>
            <person name="Fischer G."/>
            <person name="Durbin R."/>
            <person name="Liti G."/>
        </authorList>
    </citation>
    <scope>NUCLEOTIDE SEQUENCE</scope>
    <source>
        <strain evidence="12">CBS432</strain>
    </source>
</reference>
<feature type="compositionally biased region" description="Polar residues" evidence="10">
    <location>
        <begin position="19"/>
        <end position="28"/>
    </location>
</feature>
<feature type="region of interest" description="Disordered" evidence="10">
    <location>
        <begin position="1"/>
        <end position="44"/>
    </location>
</feature>
<reference evidence="12" key="2">
    <citation type="submission" date="2020-01" db="EMBL/GenBank/DDBJ databases">
        <title>Population-level Yeast Reference Genomes.</title>
        <authorList>
            <person name="Yue J.-X."/>
        </authorList>
    </citation>
    <scope>NUCLEOTIDE SEQUENCE</scope>
    <source>
        <strain evidence="12">CBS432</strain>
    </source>
</reference>
<evidence type="ECO:0000256" key="4">
    <source>
        <dbReference type="ARBA" id="ARBA00022475"/>
    </source>
</evidence>
<feature type="transmembrane region" description="Helical" evidence="11">
    <location>
        <begin position="736"/>
        <end position="759"/>
    </location>
</feature>
<feature type="compositionally biased region" description="Low complexity" evidence="10">
    <location>
        <begin position="1"/>
        <end position="12"/>
    </location>
</feature>
<comment type="function">
    <text evidence="9">Plasma membrane magnesium transporter.</text>
</comment>
<dbReference type="InterPro" id="IPR044089">
    <property type="entry name" value="Alr1-like"/>
</dbReference>
<dbReference type="FunFam" id="3.30.460.20:FF:000003">
    <property type="entry name" value="Magnesium transporter ALR1"/>
    <property type="match status" value="1"/>
</dbReference>
<evidence type="ECO:0000313" key="12">
    <source>
        <dbReference type="RefSeq" id="XP_033766018.1"/>
    </source>
</evidence>
<comment type="similarity">
    <text evidence="2">Belongs to the CorA metal ion transporter (MIT) (TC 1.A.35) family.</text>
</comment>
<accession>A0A8B8UQJ9</accession>
<keyword evidence="8 11" id="KW-0472">Membrane</keyword>
<dbReference type="InterPro" id="IPR045863">
    <property type="entry name" value="CorA_TM1_TM2"/>
</dbReference>
<evidence type="ECO:0000256" key="1">
    <source>
        <dbReference type="ARBA" id="ARBA00004651"/>
    </source>
</evidence>
<feature type="compositionally biased region" description="Low complexity" evidence="10">
    <location>
        <begin position="323"/>
        <end position="336"/>
    </location>
</feature>